<keyword evidence="2 4" id="KW-0547">Nucleotide-binding</keyword>
<evidence type="ECO:0000313" key="7">
    <source>
        <dbReference type="EMBL" id="CAD8089017.1"/>
    </source>
</evidence>
<organism evidence="7 8">
    <name type="scientific">Paramecium primaurelia</name>
    <dbReference type="NCBI Taxonomy" id="5886"/>
    <lineage>
        <taxon>Eukaryota</taxon>
        <taxon>Sar</taxon>
        <taxon>Alveolata</taxon>
        <taxon>Ciliophora</taxon>
        <taxon>Intramacronucleata</taxon>
        <taxon>Oligohymenophorea</taxon>
        <taxon>Peniculida</taxon>
        <taxon>Parameciidae</taxon>
        <taxon>Paramecium</taxon>
    </lineage>
</organism>
<dbReference type="Pfam" id="PF00069">
    <property type="entry name" value="Pkinase"/>
    <property type="match status" value="2"/>
</dbReference>
<evidence type="ECO:0000313" key="8">
    <source>
        <dbReference type="Proteomes" id="UP000688137"/>
    </source>
</evidence>
<dbReference type="GO" id="GO:0005634">
    <property type="term" value="C:nucleus"/>
    <property type="evidence" value="ECO:0007669"/>
    <property type="project" value="TreeGrafter"/>
</dbReference>
<dbReference type="PROSITE" id="PS50011">
    <property type="entry name" value="PROTEIN_KINASE_DOM"/>
    <property type="match status" value="2"/>
</dbReference>
<dbReference type="GO" id="GO:0005524">
    <property type="term" value="F:ATP binding"/>
    <property type="evidence" value="ECO:0007669"/>
    <property type="project" value="UniProtKB-UniRule"/>
</dbReference>
<evidence type="ECO:0000256" key="1">
    <source>
        <dbReference type="ARBA" id="ARBA00011245"/>
    </source>
</evidence>
<dbReference type="EMBL" id="CAJJDM010000085">
    <property type="protein sequence ID" value="CAD8089017.1"/>
    <property type="molecule type" value="Genomic_DNA"/>
</dbReference>
<keyword evidence="3 4" id="KW-0067">ATP-binding</keyword>
<dbReference type="GO" id="GO:0004674">
    <property type="term" value="F:protein serine/threonine kinase activity"/>
    <property type="evidence" value="ECO:0007669"/>
    <property type="project" value="TreeGrafter"/>
</dbReference>
<dbReference type="AlphaFoldDB" id="A0A8S1N733"/>
<dbReference type="OMA" id="RANSFCG"/>
<evidence type="ECO:0000256" key="3">
    <source>
        <dbReference type="ARBA" id="ARBA00022840"/>
    </source>
</evidence>
<dbReference type="InterPro" id="IPR000719">
    <property type="entry name" value="Prot_kinase_dom"/>
</dbReference>
<dbReference type="Proteomes" id="UP000688137">
    <property type="component" value="Unassembled WGS sequence"/>
</dbReference>
<dbReference type="PROSITE" id="PS00107">
    <property type="entry name" value="PROTEIN_KINASE_ATP"/>
    <property type="match status" value="2"/>
</dbReference>
<proteinExistence type="predicted"/>
<dbReference type="InterPro" id="IPR017441">
    <property type="entry name" value="Protein_kinase_ATP_BS"/>
</dbReference>
<evidence type="ECO:0000256" key="5">
    <source>
        <dbReference type="SAM" id="MobiDB-lite"/>
    </source>
</evidence>
<feature type="domain" description="Protein kinase" evidence="6">
    <location>
        <begin position="486"/>
        <end position="740"/>
    </location>
</feature>
<reference evidence="7" key="1">
    <citation type="submission" date="2021-01" db="EMBL/GenBank/DDBJ databases">
        <authorList>
            <consortium name="Genoscope - CEA"/>
            <person name="William W."/>
        </authorList>
    </citation>
    <scope>NUCLEOTIDE SEQUENCE</scope>
</reference>
<dbReference type="InterPro" id="IPR008271">
    <property type="entry name" value="Ser/Thr_kinase_AS"/>
</dbReference>
<evidence type="ECO:0000259" key="6">
    <source>
        <dbReference type="PROSITE" id="PS50011"/>
    </source>
</evidence>
<dbReference type="GO" id="GO:0005737">
    <property type="term" value="C:cytoplasm"/>
    <property type="evidence" value="ECO:0007669"/>
    <property type="project" value="TreeGrafter"/>
</dbReference>
<dbReference type="PANTHER" id="PTHR44167:SF18">
    <property type="entry name" value="PROTEIN KINASE DOMAIN-CONTAINING PROTEIN"/>
    <property type="match status" value="1"/>
</dbReference>
<dbReference type="PANTHER" id="PTHR44167">
    <property type="entry name" value="OVARIAN-SPECIFIC SERINE/THREONINE-PROTEIN KINASE LOK-RELATED"/>
    <property type="match status" value="1"/>
</dbReference>
<gene>
    <name evidence="7" type="ORF">PPRIM_AZ9-3.1.T0820189</name>
</gene>
<evidence type="ECO:0000256" key="2">
    <source>
        <dbReference type="ARBA" id="ARBA00022741"/>
    </source>
</evidence>
<dbReference type="SMART" id="SM00220">
    <property type="entry name" value="S_TKc"/>
    <property type="match status" value="2"/>
</dbReference>
<accession>A0A8S1N733</accession>
<name>A0A8S1N733_PARPR</name>
<feature type="binding site" evidence="4">
    <location>
        <position position="131"/>
    </location>
    <ligand>
        <name>ATP</name>
        <dbReference type="ChEBI" id="CHEBI:30616"/>
    </ligand>
</feature>
<dbReference type="GO" id="GO:0044773">
    <property type="term" value="P:mitotic DNA damage checkpoint signaling"/>
    <property type="evidence" value="ECO:0007669"/>
    <property type="project" value="TreeGrafter"/>
</dbReference>
<comment type="subunit">
    <text evidence="1">Monomer.</text>
</comment>
<keyword evidence="8" id="KW-1185">Reference proteome</keyword>
<evidence type="ECO:0000256" key="4">
    <source>
        <dbReference type="PROSITE-ProRule" id="PRU10141"/>
    </source>
</evidence>
<dbReference type="FunFam" id="1.10.510.10:FF:000571">
    <property type="entry name" value="Maternal embryonic leucine zipper kinase"/>
    <property type="match status" value="2"/>
</dbReference>
<protein>
    <recommendedName>
        <fullName evidence="6">Protein kinase domain-containing protein</fullName>
    </recommendedName>
</protein>
<feature type="domain" description="Protein kinase" evidence="6">
    <location>
        <begin position="101"/>
        <end position="355"/>
    </location>
</feature>
<dbReference type="PROSITE" id="PS00108">
    <property type="entry name" value="PROTEIN_KINASE_ST"/>
    <property type="match status" value="2"/>
</dbReference>
<comment type="caution">
    <text evidence="7">The sequence shown here is derived from an EMBL/GenBank/DDBJ whole genome shotgun (WGS) entry which is preliminary data.</text>
</comment>
<feature type="binding site" evidence="4">
    <location>
        <position position="516"/>
    </location>
    <ligand>
        <name>ATP</name>
        <dbReference type="ChEBI" id="CHEBI:30616"/>
    </ligand>
</feature>
<sequence>MESSFKINCYRHKLLGNKLCIIEVISDKIIITNISDLPNKRNELDINYNLFIDFKVKNKQLQAIGLITNKHHWYYADNENLINLKQILGARVVFKGVNTLYNPLQQIGQGTFSNVYLLQSKIKSYEYYACKCLDKAQVDEQIGRQGLFEEVKAMVSLKHQNIAEILEVFEGDVSYYMVMQYYDLEFIDILNDLNDEDIHIIFKQLVTVVNFMHEKGYMHRDLKPENIMFSDSIYQLKLIDFGLTTKDSGRSKCGTPGYIAPEILNLDTKINEYNEKCDIFSLGVIFYKMLTQNDLFKGSNHDEILENNAKCITNFDLLNGNPKISKQAINLLKLMLQIDPTLRIDSNSILKHEYFGVQEITLINTINSANSLSRKHSSIIKILSPLQKKNFIFNSPFSFHDDECIEKEAQMQPIPIMKMKGSSVHDITKYKNSGINRKLSKDTTKKYQTTDFDDVVADIKQNNNYRPPRPNQLQEIVVFKGVNTLYNPLQQIGQGTFSNVYLLQSKIKSYEYYACKCLDKAQVDEQIGRQGLFEEVKAMVSLKHQNIAEILEVFEGDVSYYMVMQYYDLEFIDILNDLNDEDIHIIFKQLVTVVNFMHEKGYMHRDLKPENIMFSDSIYQLKLIDFGLTTKDSGRSKCGTPGYIAPEILNLDTKINEYNEKCDIFSLGVIFYKMLTQNDLFKGSNHDEILENNAKCITNFDLLNGNPKISKQAINLLKLMLQIDPTLRIDSNSILKHEYFGVQEITLINTINSANSLSRKHSSIIKILSPLQKKNFIFNSPFSFHDDECIEKEAQMQPIPIMKMKGSSVHDITKYKNSGINRKLSKDTTKKYQTTDFDDVVADIKQNNNYRPPRPNQLQEMYNE</sequence>
<feature type="region of interest" description="Disordered" evidence="5">
    <location>
        <begin position="843"/>
        <end position="864"/>
    </location>
</feature>